<organism evidence="1 2">
    <name type="scientific">Castanea mollissima</name>
    <name type="common">Chinese chestnut</name>
    <dbReference type="NCBI Taxonomy" id="60419"/>
    <lineage>
        <taxon>Eukaryota</taxon>
        <taxon>Viridiplantae</taxon>
        <taxon>Streptophyta</taxon>
        <taxon>Embryophyta</taxon>
        <taxon>Tracheophyta</taxon>
        <taxon>Spermatophyta</taxon>
        <taxon>Magnoliopsida</taxon>
        <taxon>eudicotyledons</taxon>
        <taxon>Gunneridae</taxon>
        <taxon>Pentapetalae</taxon>
        <taxon>rosids</taxon>
        <taxon>fabids</taxon>
        <taxon>Fagales</taxon>
        <taxon>Fagaceae</taxon>
        <taxon>Castanea</taxon>
    </lineage>
</organism>
<name>A0A8J4QE82_9ROSI</name>
<proteinExistence type="predicted"/>
<reference evidence="1" key="1">
    <citation type="submission" date="2020-03" db="EMBL/GenBank/DDBJ databases">
        <title>Castanea mollissima Vanexum genome sequencing.</title>
        <authorList>
            <person name="Staton M."/>
        </authorList>
    </citation>
    <scope>NUCLEOTIDE SEQUENCE</scope>
    <source>
        <tissue evidence="1">Leaf</tissue>
    </source>
</reference>
<evidence type="ECO:0000313" key="2">
    <source>
        <dbReference type="Proteomes" id="UP000737018"/>
    </source>
</evidence>
<accession>A0A8J4QE82</accession>
<evidence type="ECO:0000313" key="1">
    <source>
        <dbReference type="EMBL" id="KAF3949687.1"/>
    </source>
</evidence>
<protein>
    <submittedName>
        <fullName evidence="1">Uncharacterized protein</fullName>
    </submittedName>
</protein>
<dbReference type="EMBL" id="JRKL02005927">
    <property type="protein sequence ID" value="KAF3949687.1"/>
    <property type="molecule type" value="Genomic_DNA"/>
</dbReference>
<keyword evidence="2" id="KW-1185">Reference proteome</keyword>
<dbReference type="AlphaFoldDB" id="A0A8J4QE82"/>
<comment type="caution">
    <text evidence="1">The sequence shown here is derived from an EMBL/GenBank/DDBJ whole genome shotgun (WGS) entry which is preliminary data.</text>
</comment>
<gene>
    <name evidence="1" type="ORF">CMV_024470</name>
</gene>
<dbReference type="Proteomes" id="UP000737018">
    <property type="component" value="Unassembled WGS sequence"/>
</dbReference>
<sequence>MHLSARYAHYVTNIRMGDPVASVLYSLMWGFALLPLDKDFDAPLLNTLRLWEHWNSICEYSTCYKFLERYYVKKNVMIWKRSAHLEPNIWSFTFVQTCTYALACYVSLDSSLMVCNVCCINMGGCYKWLGVPCNAFKCKIYTLCRKHLCGRRMS</sequence>